<dbReference type="PANTHER" id="PTHR11669:SF8">
    <property type="entry name" value="DNA POLYMERASE III SUBUNIT DELTA"/>
    <property type="match status" value="1"/>
</dbReference>
<dbReference type="InterPro" id="IPR004622">
    <property type="entry name" value="DNA_pol_HolB"/>
</dbReference>
<gene>
    <name evidence="4" type="primary">holB</name>
    <name evidence="4" type="ordered locus">TERTU_1727</name>
</gene>
<comment type="catalytic activity">
    <reaction evidence="3">
        <text>DNA(n) + a 2'-deoxyribonucleoside 5'-triphosphate = DNA(n+1) + diphosphate</text>
        <dbReference type="Rhea" id="RHEA:22508"/>
        <dbReference type="Rhea" id="RHEA-COMP:17339"/>
        <dbReference type="Rhea" id="RHEA-COMP:17340"/>
        <dbReference type="ChEBI" id="CHEBI:33019"/>
        <dbReference type="ChEBI" id="CHEBI:61560"/>
        <dbReference type="ChEBI" id="CHEBI:173112"/>
        <dbReference type="EC" id="2.7.7.7"/>
    </reaction>
</comment>
<dbReference type="HOGENOM" id="CLU_006229_4_3_6"/>
<dbReference type="SUPFAM" id="SSF52540">
    <property type="entry name" value="P-loop containing nucleoside triphosphate hydrolases"/>
    <property type="match status" value="1"/>
</dbReference>
<dbReference type="Pfam" id="PF13177">
    <property type="entry name" value="DNA_pol3_delta2"/>
    <property type="match status" value="1"/>
</dbReference>
<reference evidence="4 5" key="1">
    <citation type="journal article" date="2009" name="PLoS ONE">
        <title>The complete genome of Teredinibacter turnerae T7901: an intracellular endosymbiont of marine wood-boring bivalves (shipworms).</title>
        <authorList>
            <person name="Yang J.C."/>
            <person name="Madupu R."/>
            <person name="Durkin A.S."/>
            <person name="Ekborg N.A."/>
            <person name="Pedamallu C.S."/>
            <person name="Hostetler J.B."/>
            <person name="Radune D."/>
            <person name="Toms B.S."/>
            <person name="Henrissat B."/>
            <person name="Coutinho P.M."/>
            <person name="Schwarz S."/>
            <person name="Field L."/>
            <person name="Trindade-Silva A.E."/>
            <person name="Soares C.A.G."/>
            <person name="Elshahawi S."/>
            <person name="Hanora A."/>
            <person name="Schmidt E.W."/>
            <person name="Haygood M.G."/>
            <person name="Posfai J."/>
            <person name="Benner J."/>
            <person name="Madinger C."/>
            <person name="Nove J."/>
            <person name="Anton B."/>
            <person name="Chaudhary K."/>
            <person name="Foster J."/>
            <person name="Holman A."/>
            <person name="Kumar S."/>
            <person name="Lessard P.A."/>
            <person name="Luyten Y.A."/>
            <person name="Slatko B."/>
            <person name="Wood N."/>
            <person name="Wu B."/>
            <person name="Teplitski M."/>
            <person name="Mougous J.D."/>
            <person name="Ward N."/>
            <person name="Eisen J.A."/>
            <person name="Badger J.H."/>
            <person name="Distel D.L."/>
        </authorList>
    </citation>
    <scope>NUCLEOTIDE SEQUENCE [LARGE SCALE GENOMIC DNA]</scope>
    <source>
        <strain evidence="5">ATCC 39867 / T7901</strain>
    </source>
</reference>
<keyword evidence="4" id="KW-0548">Nucleotidyltransferase</keyword>
<dbReference type="AlphaFoldDB" id="C5BU66"/>
<organism evidence="4 5">
    <name type="scientific">Teredinibacter turnerae (strain ATCC 39867 / T7901)</name>
    <dbReference type="NCBI Taxonomy" id="377629"/>
    <lineage>
        <taxon>Bacteria</taxon>
        <taxon>Pseudomonadati</taxon>
        <taxon>Pseudomonadota</taxon>
        <taxon>Gammaproteobacteria</taxon>
        <taxon>Cellvibrionales</taxon>
        <taxon>Cellvibrionaceae</taxon>
        <taxon>Teredinibacter</taxon>
    </lineage>
</organism>
<evidence type="ECO:0000256" key="1">
    <source>
        <dbReference type="ARBA" id="ARBA00012417"/>
    </source>
</evidence>
<keyword evidence="4" id="KW-0808">Transferase</keyword>
<dbReference type="OrthoDB" id="9811073at2"/>
<protein>
    <recommendedName>
        <fullName evidence="1">DNA-directed DNA polymerase</fullName>
        <ecNumber evidence="1">2.7.7.7</ecNumber>
    </recommendedName>
</protein>
<evidence type="ECO:0000256" key="3">
    <source>
        <dbReference type="ARBA" id="ARBA00049244"/>
    </source>
</evidence>
<evidence type="ECO:0000313" key="4">
    <source>
        <dbReference type="EMBL" id="ACR14758.1"/>
    </source>
</evidence>
<evidence type="ECO:0000313" key="5">
    <source>
        <dbReference type="Proteomes" id="UP000009080"/>
    </source>
</evidence>
<name>C5BU66_TERTT</name>
<dbReference type="Proteomes" id="UP000009080">
    <property type="component" value="Chromosome"/>
</dbReference>
<dbReference type="PANTHER" id="PTHR11669">
    <property type="entry name" value="REPLICATION FACTOR C / DNA POLYMERASE III GAMMA-TAU SUBUNIT"/>
    <property type="match status" value="1"/>
</dbReference>
<keyword evidence="5" id="KW-1185">Reference proteome</keyword>
<dbReference type="EC" id="2.7.7.7" evidence="1"/>
<dbReference type="Gene3D" id="3.40.50.300">
    <property type="entry name" value="P-loop containing nucleotide triphosphate hydrolases"/>
    <property type="match status" value="1"/>
</dbReference>
<dbReference type="GO" id="GO:0009360">
    <property type="term" value="C:DNA polymerase III complex"/>
    <property type="evidence" value="ECO:0007669"/>
    <property type="project" value="TreeGrafter"/>
</dbReference>
<dbReference type="GO" id="GO:0008408">
    <property type="term" value="F:3'-5' exonuclease activity"/>
    <property type="evidence" value="ECO:0007669"/>
    <property type="project" value="InterPro"/>
</dbReference>
<dbReference type="GO" id="GO:0003887">
    <property type="term" value="F:DNA-directed DNA polymerase activity"/>
    <property type="evidence" value="ECO:0007669"/>
    <property type="project" value="UniProtKB-KW"/>
</dbReference>
<dbReference type="RefSeq" id="WP_015820872.1">
    <property type="nucleotide sequence ID" value="NC_012997.1"/>
</dbReference>
<evidence type="ECO:0000256" key="2">
    <source>
        <dbReference type="ARBA" id="ARBA00022932"/>
    </source>
</evidence>
<sequence length="339" mass="37371">MSKTTPPYPWQNTYWHQFAGQVTQGHLPHAILLQGVAGIGTESLARAMAEFLMCSSPVEQAACGQCKVCRLLQSHNHPDLFLLSPEEKSVVIKVDQVRQLTEFVAKTSQQGGRKLVIIEPAEAMNIAAANALLKCFEEPSGDTVFILVCHHANRLLPTIRSRCACHTLPVPERALAVSWLETMGVESAALLLDETHGAPLTAHQWSRDDVIASQDKACELLVAALQTQKPVTTVAGTLAGECSGLELAELLINWLEQLIRERTRGSRRSLLAHWEPLVGVAQALSTVELFKLREVYCQRKAQLLANPNLNANMVIEDLLLEWQRYALQAARQGKLVAQV</sequence>
<dbReference type="NCBIfam" id="NF004310">
    <property type="entry name" value="PRK05707.1"/>
    <property type="match status" value="1"/>
</dbReference>
<keyword evidence="2" id="KW-0239">DNA-directed DNA polymerase</keyword>
<accession>C5BU66</accession>
<dbReference type="GO" id="GO:0006261">
    <property type="term" value="P:DNA-templated DNA replication"/>
    <property type="evidence" value="ECO:0007669"/>
    <property type="project" value="TreeGrafter"/>
</dbReference>
<dbReference type="NCBIfam" id="TIGR00678">
    <property type="entry name" value="holB"/>
    <property type="match status" value="1"/>
</dbReference>
<dbReference type="InterPro" id="IPR050238">
    <property type="entry name" value="DNA_Rep/Repair_Clamp_Loader"/>
</dbReference>
<proteinExistence type="predicted"/>
<dbReference type="InterPro" id="IPR027417">
    <property type="entry name" value="P-loop_NTPase"/>
</dbReference>
<dbReference type="KEGG" id="ttu:TERTU_1727"/>
<dbReference type="EMBL" id="CP001614">
    <property type="protein sequence ID" value="ACR14758.1"/>
    <property type="molecule type" value="Genomic_DNA"/>
</dbReference>
<dbReference type="STRING" id="377629.TERTU_1727"/>
<dbReference type="eggNOG" id="COG0470">
    <property type="taxonomic scope" value="Bacteria"/>
</dbReference>